<dbReference type="Proteomes" id="UP001237642">
    <property type="component" value="Unassembled WGS sequence"/>
</dbReference>
<evidence type="ECO:0000313" key="3">
    <source>
        <dbReference type="EMBL" id="KAK1348233.1"/>
    </source>
</evidence>
<reference evidence="3" key="1">
    <citation type="submission" date="2023-02" db="EMBL/GenBank/DDBJ databases">
        <title>Genome of toxic invasive species Heracleum sosnowskyi carries increased number of genes despite the absence of recent whole-genome duplications.</title>
        <authorList>
            <person name="Schelkunov M."/>
            <person name="Shtratnikova V."/>
            <person name="Makarenko M."/>
            <person name="Klepikova A."/>
            <person name="Omelchenko D."/>
            <person name="Novikova G."/>
            <person name="Obukhova E."/>
            <person name="Bogdanov V."/>
            <person name="Penin A."/>
            <person name="Logacheva M."/>
        </authorList>
    </citation>
    <scope>NUCLEOTIDE SEQUENCE</scope>
    <source>
        <strain evidence="3">Hsosn_3</strain>
        <tissue evidence="3">Leaf</tissue>
    </source>
</reference>
<keyword evidence="2" id="KW-0812">Transmembrane</keyword>
<proteinExistence type="predicted"/>
<organism evidence="3 4">
    <name type="scientific">Heracleum sosnowskyi</name>
    <dbReference type="NCBI Taxonomy" id="360622"/>
    <lineage>
        <taxon>Eukaryota</taxon>
        <taxon>Viridiplantae</taxon>
        <taxon>Streptophyta</taxon>
        <taxon>Embryophyta</taxon>
        <taxon>Tracheophyta</taxon>
        <taxon>Spermatophyta</taxon>
        <taxon>Magnoliopsida</taxon>
        <taxon>eudicotyledons</taxon>
        <taxon>Gunneridae</taxon>
        <taxon>Pentapetalae</taxon>
        <taxon>asterids</taxon>
        <taxon>campanulids</taxon>
        <taxon>Apiales</taxon>
        <taxon>Apiaceae</taxon>
        <taxon>Apioideae</taxon>
        <taxon>apioid superclade</taxon>
        <taxon>Tordylieae</taxon>
        <taxon>Tordyliinae</taxon>
        <taxon>Heracleum</taxon>
    </lineage>
</organism>
<gene>
    <name evidence="3" type="ORF">POM88_054976</name>
</gene>
<evidence type="ECO:0000256" key="2">
    <source>
        <dbReference type="SAM" id="Phobius"/>
    </source>
</evidence>
<accession>A0AAD8LUD2</accession>
<evidence type="ECO:0000256" key="1">
    <source>
        <dbReference type="SAM" id="MobiDB-lite"/>
    </source>
</evidence>
<feature type="region of interest" description="Disordered" evidence="1">
    <location>
        <begin position="55"/>
        <end position="80"/>
    </location>
</feature>
<comment type="caution">
    <text evidence="3">The sequence shown here is derived from an EMBL/GenBank/DDBJ whole genome shotgun (WGS) entry which is preliminary data.</text>
</comment>
<feature type="transmembrane region" description="Helical" evidence="2">
    <location>
        <begin position="91"/>
        <end position="110"/>
    </location>
</feature>
<keyword evidence="4" id="KW-1185">Reference proteome</keyword>
<dbReference type="EMBL" id="JAUIZM010000149">
    <property type="protein sequence ID" value="KAK1348233.1"/>
    <property type="molecule type" value="Genomic_DNA"/>
</dbReference>
<protein>
    <submittedName>
        <fullName evidence="3">Uncharacterized protein</fullName>
    </submittedName>
</protein>
<reference evidence="3" key="2">
    <citation type="submission" date="2023-05" db="EMBL/GenBank/DDBJ databases">
        <authorList>
            <person name="Schelkunov M.I."/>
        </authorList>
    </citation>
    <scope>NUCLEOTIDE SEQUENCE</scope>
    <source>
        <strain evidence="3">Hsosn_3</strain>
        <tissue evidence="3">Leaf</tissue>
    </source>
</reference>
<sequence length="132" mass="14306">MKIRLKHLIGVDGEGVKILTDDHVVGYSATGLFFDPEFGLFGLNLLDALFLDRSPGKESKGESSSALGLQQSSETEARRTSGLGFRKVPKYFFGVGCTLLAVGKSMFVAVRKINVGKSMFVAVRKINVSALY</sequence>
<evidence type="ECO:0000313" key="4">
    <source>
        <dbReference type="Proteomes" id="UP001237642"/>
    </source>
</evidence>
<keyword evidence="2" id="KW-1133">Transmembrane helix</keyword>
<name>A0AAD8LUD2_9APIA</name>
<keyword evidence="2" id="KW-0472">Membrane</keyword>
<dbReference type="AlphaFoldDB" id="A0AAD8LUD2"/>